<name>A0A1A8VR38_PLAMA</name>
<protein>
    <submittedName>
        <fullName evidence="1">Uncharacterized protein</fullName>
    </submittedName>
</protein>
<proteinExistence type="predicted"/>
<gene>
    <name evidence="1" type="ORF">PMALA_000120</name>
</gene>
<organism evidence="1 2">
    <name type="scientific">Plasmodium malariae</name>
    <dbReference type="NCBI Taxonomy" id="5858"/>
    <lineage>
        <taxon>Eukaryota</taxon>
        <taxon>Sar</taxon>
        <taxon>Alveolata</taxon>
        <taxon>Apicomplexa</taxon>
        <taxon>Aconoidasida</taxon>
        <taxon>Haemosporida</taxon>
        <taxon>Plasmodiidae</taxon>
        <taxon>Plasmodium</taxon>
        <taxon>Plasmodium (Plasmodium)</taxon>
    </lineage>
</organism>
<evidence type="ECO:0000313" key="2">
    <source>
        <dbReference type="Proteomes" id="UP000078597"/>
    </source>
</evidence>
<dbReference type="Proteomes" id="UP000078597">
    <property type="component" value="Unassembled WGS sequence"/>
</dbReference>
<dbReference type="EMBL" id="FLQW01000005">
    <property type="protein sequence ID" value="SBS81271.1"/>
    <property type="molecule type" value="Genomic_DNA"/>
</dbReference>
<dbReference type="VEuPathDB" id="PlasmoDB:PmUG01_01015600"/>
<dbReference type="AlphaFoldDB" id="A0A1A8VR38"/>
<evidence type="ECO:0000313" key="1">
    <source>
        <dbReference type="EMBL" id="SBS81271.1"/>
    </source>
</evidence>
<accession>A0A1A8VR38</accession>
<sequence>NYNNNINYNNNNNSNLARYKAHQNRSTTNDANTGTSFLLKNVSNIQSERSNKSKSKMYPLNSKKFYLSNCEHANYSTTSLFYSKYAFIIEMLLDSYDELLFYLNKKKFITKLTETTLLEASTEDSEEIIPHDKYGQRDDMKELIVVSANSTLDKEKSTPLSSSQGVVRNKDDLYSLRYMGPDTYGLKDITVTSYEESIFNYLKTNSKFKMNSACVTNECLSPKSKRNYSLNSYTHKSDIISNTLIDLNIPSIFEDTNDICSLYWLNSNTITKPSKCNSLFSNYTSDYFNIPIYSTTTKISSDESTKKEENYFWYYYPGIIGRVYKEWLKCKNLDYKKFNNDFYYLFANSNKLNEFFKSNHTNIEKQEEIKLFDISQVLSSNTNILNKMKTSYSTLKCSNFLSDDILNSNSLNEIISNFLTDVNINLDSSFSLNSKILQSFFEDNNIKHFLSSLYSKHSLEFIDEEMSTSPSKIMQSLIHELDQIIAENKAQQDTKMMDDKKKDYANIPLNEYSDINLQNDHKYKKKENLLNKWDFESGLAKYGKSYNGGAEYDILKEKSNHLNLNSLLSYAESLMIQYNGSDGIKEGLIENVSNDITNNFEEDSLCINSFEEILSNFIKKILCKSDSTNFKEDEESFREKMGSLKSIEEIYSNIKKTIYSEKQLNLLSIKPDKTLSYSNKILLPSNKNRIDSERNDECSTKQHIMNIKKKKTYLKKCDPNNTVENVNNTKKDELI</sequence>
<reference evidence="2" key="1">
    <citation type="submission" date="2016-05" db="EMBL/GenBank/DDBJ databases">
        <authorList>
            <person name="Naeem Raeece"/>
        </authorList>
    </citation>
    <scope>NUCLEOTIDE SEQUENCE [LARGE SCALE GENOMIC DNA]</scope>
</reference>
<feature type="non-terminal residue" evidence="1">
    <location>
        <position position="1"/>
    </location>
</feature>
<feature type="non-terminal residue" evidence="1">
    <location>
        <position position="735"/>
    </location>
</feature>